<comment type="caution">
    <text evidence="1">The sequence shown here is derived from an EMBL/GenBank/DDBJ whole genome shotgun (WGS) entry which is preliminary data.</text>
</comment>
<accession>A0A1B7L4I5</accession>
<keyword evidence="2" id="KW-1185">Reference proteome</keyword>
<dbReference type="Proteomes" id="UP000078225">
    <property type="component" value="Unassembled WGS sequence"/>
</dbReference>
<dbReference type="EMBL" id="LYRP01000012">
    <property type="protein sequence ID" value="OAT77282.1"/>
    <property type="molecule type" value="Genomic_DNA"/>
</dbReference>
<protein>
    <recommendedName>
        <fullName evidence="3">Chalcone isomerase domain-containing protein</fullName>
    </recommendedName>
</protein>
<evidence type="ECO:0000313" key="2">
    <source>
        <dbReference type="Proteomes" id="UP000078225"/>
    </source>
</evidence>
<evidence type="ECO:0008006" key="3">
    <source>
        <dbReference type="Google" id="ProtNLM"/>
    </source>
</evidence>
<proteinExistence type="predicted"/>
<name>A0A1B7L4I5_9ENTR</name>
<dbReference type="STRING" id="1691903.A9B99_06650"/>
<gene>
    <name evidence="1" type="ORF">A9B99_06650</name>
</gene>
<organism evidence="1 2">
    <name type="scientific">Mangrovibacter phragmitis</name>
    <dbReference type="NCBI Taxonomy" id="1691903"/>
    <lineage>
        <taxon>Bacteria</taxon>
        <taxon>Pseudomonadati</taxon>
        <taxon>Pseudomonadota</taxon>
        <taxon>Gammaproteobacteria</taxon>
        <taxon>Enterobacterales</taxon>
        <taxon>Enterobacteriaceae</taxon>
        <taxon>Mangrovibacter</taxon>
    </lineage>
</organism>
<sequence length="169" mass="19007">MALLACLLTPVATKAADWLRWHNVGAATFTWGPFTLYHARLLSPDGRYHGLGSDLALVITYQRAISHTDLVDATRDQWQALGILQNTPQSTMWLQALAQLWPDVTPGSQLAFVTTQHRGQFWYRPGSGTPFSQLGPQQSSLFSERFLAIWLDPRTTYPNLRQQLTGEKP</sequence>
<dbReference type="OrthoDB" id="8527419at2"/>
<dbReference type="AlphaFoldDB" id="A0A1B7L4I5"/>
<evidence type="ECO:0000313" key="1">
    <source>
        <dbReference type="EMBL" id="OAT77282.1"/>
    </source>
</evidence>
<reference evidence="2" key="1">
    <citation type="submission" date="2016-05" db="EMBL/GenBank/DDBJ databases">
        <authorList>
            <person name="Behera P."/>
            <person name="Vaishampayan P."/>
            <person name="Singh N."/>
            <person name="Raina V."/>
            <person name="Suar M."/>
            <person name="Pattnaik A."/>
            <person name="Rastogi G."/>
        </authorList>
    </citation>
    <scope>NUCLEOTIDE SEQUENCE [LARGE SCALE GENOMIC DNA]</scope>
    <source>
        <strain evidence="2">MP23</strain>
    </source>
</reference>